<evidence type="ECO:0000256" key="1">
    <source>
        <dbReference type="SAM" id="Phobius"/>
    </source>
</evidence>
<organism evidence="3 4">
    <name type="scientific">Paracraurococcus ruber</name>
    <dbReference type="NCBI Taxonomy" id="77675"/>
    <lineage>
        <taxon>Bacteria</taxon>
        <taxon>Pseudomonadati</taxon>
        <taxon>Pseudomonadota</taxon>
        <taxon>Alphaproteobacteria</taxon>
        <taxon>Acetobacterales</taxon>
        <taxon>Roseomonadaceae</taxon>
        <taxon>Paracraurococcus</taxon>
    </lineage>
</organism>
<keyword evidence="1" id="KW-0812">Transmembrane</keyword>
<dbReference type="SMART" id="SM00044">
    <property type="entry name" value="CYCc"/>
    <property type="match status" value="1"/>
</dbReference>
<dbReference type="Pfam" id="PF05226">
    <property type="entry name" value="CHASE2"/>
    <property type="match status" value="1"/>
</dbReference>
<dbReference type="InterPro" id="IPR007890">
    <property type="entry name" value="CHASE2"/>
</dbReference>
<dbReference type="SUPFAM" id="SSF55073">
    <property type="entry name" value="Nucleotide cyclase"/>
    <property type="match status" value="1"/>
</dbReference>
<dbReference type="EMBL" id="NRSG01000321">
    <property type="protein sequence ID" value="MBK1661540.1"/>
    <property type="molecule type" value="Genomic_DNA"/>
</dbReference>
<dbReference type="Gene3D" id="3.30.70.1230">
    <property type="entry name" value="Nucleotide cyclase"/>
    <property type="match status" value="1"/>
</dbReference>
<feature type="transmembrane region" description="Helical" evidence="1">
    <location>
        <begin position="315"/>
        <end position="338"/>
    </location>
</feature>
<dbReference type="SMART" id="SM01080">
    <property type="entry name" value="CHASE2"/>
    <property type="match status" value="1"/>
</dbReference>
<feature type="transmembrane region" description="Helical" evidence="1">
    <location>
        <begin position="345"/>
        <end position="365"/>
    </location>
</feature>
<keyword evidence="4" id="KW-1185">Reference proteome</keyword>
<name>A0ABS1D505_9PROT</name>
<dbReference type="PANTHER" id="PTHR43081">
    <property type="entry name" value="ADENYLATE CYCLASE, TERMINAL-DIFFERENTIATION SPECIFIC-RELATED"/>
    <property type="match status" value="1"/>
</dbReference>
<dbReference type="InterPro" id="IPR050697">
    <property type="entry name" value="Adenylyl/Guanylyl_Cyclase_3/4"/>
</dbReference>
<dbReference type="PROSITE" id="PS50125">
    <property type="entry name" value="GUANYLATE_CYCLASE_2"/>
    <property type="match status" value="1"/>
</dbReference>
<dbReference type="CDD" id="cd07302">
    <property type="entry name" value="CHD"/>
    <property type="match status" value="1"/>
</dbReference>
<dbReference type="InterPro" id="IPR001054">
    <property type="entry name" value="A/G_cyclase"/>
</dbReference>
<accession>A0ABS1D505</accession>
<dbReference type="InterPro" id="IPR029787">
    <property type="entry name" value="Nucleotide_cyclase"/>
</dbReference>
<sequence>MAASSRGILRRALPGAAATRVAGSRRHPETAAFRHEETMARRRWQDAALAASLLAGAAALGLLTTEPPSPLAAAERLFQGAGQRWLAPVQPPHERLVLIGVSEATLEAFPYRSPVDRGFLAGLLDQLAAAGVAAIGLDILLDRATEPAKDAALRDAIARQAVPTVIISLGPDTPLPEERAAVLAGFTGAAPAGTANLARDRFDGLVRLHLPRHPVTGVPSFPAALAEAVGVPAPPTPFALDWRRTAQGPVAPLYPAEAVALLPADWLRGRIALIGTLLPGTDEHRTLATAFGQPAFGLEIHAQALAQILDGRMHAVPGAAVGALAAVALALVGLLAGLRLAGRRLVLALGALAVAWLMAVMALVAAGHGGWPAIAPALAAWLAGGAARAWTGAAERRDRMALRAMFARFMGAPVAEALLRDRALFLAGGRPKPQELTATVLFSDIAGFTRICEALPPGPLVAWLDRYMEAMVAVAAAHGGAVLRFVGDGILVGFGVPVPRPDAAGVAADAQAAARCALAMERAMAALNAEWRAAGMPEAGLRIGIHTGPLVAGSLGRGERLDFCLLGDTANVGARLEQLGKQHGGEGPGCCTIILGEPTWRLLDGMVPGRCIGDLALRNRSARMAAWRIDSGAMQDAALSC</sequence>
<feature type="domain" description="Guanylate cyclase" evidence="2">
    <location>
        <begin position="439"/>
        <end position="577"/>
    </location>
</feature>
<comment type="caution">
    <text evidence="3">The sequence shown here is derived from an EMBL/GenBank/DDBJ whole genome shotgun (WGS) entry which is preliminary data.</text>
</comment>
<dbReference type="PANTHER" id="PTHR43081:SF1">
    <property type="entry name" value="ADENYLATE CYCLASE, TERMINAL-DIFFERENTIATION SPECIFIC"/>
    <property type="match status" value="1"/>
</dbReference>
<keyword evidence="1" id="KW-1133">Transmembrane helix</keyword>
<dbReference type="Pfam" id="PF00211">
    <property type="entry name" value="Guanylate_cyc"/>
    <property type="match status" value="1"/>
</dbReference>
<protein>
    <recommendedName>
        <fullName evidence="2">Guanylate cyclase domain-containing protein</fullName>
    </recommendedName>
</protein>
<gene>
    <name evidence="3" type="ORF">CKO45_25355</name>
</gene>
<feature type="transmembrane region" description="Helical" evidence="1">
    <location>
        <begin position="371"/>
        <end position="390"/>
    </location>
</feature>
<reference evidence="3 4" key="1">
    <citation type="journal article" date="2020" name="Microorganisms">
        <title>Osmotic Adaptation and Compatible Solute Biosynthesis of Phototrophic Bacteria as Revealed from Genome Analyses.</title>
        <authorList>
            <person name="Imhoff J.F."/>
            <person name="Rahn T."/>
            <person name="Kunzel S."/>
            <person name="Keller A."/>
            <person name="Neulinger S.C."/>
        </authorList>
    </citation>
    <scope>NUCLEOTIDE SEQUENCE [LARGE SCALE GENOMIC DNA]</scope>
    <source>
        <strain evidence="3 4">DSM 15382</strain>
    </source>
</reference>
<evidence type="ECO:0000313" key="4">
    <source>
        <dbReference type="Proteomes" id="UP000697995"/>
    </source>
</evidence>
<keyword evidence="1" id="KW-0472">Membrane</keyword>
<evidence type="ECO:0000313" key="3">
    <source>
        <dbReference type="EMBL" id="MBK1661540.1"/>
    </source>
</evidence>
<dbReference type="Proteomes" id="UP000697995">
    <property type="component" value="Unassembled WGS sequence"/>
</dbReference>
<proteinExistence type="predicted"/>
<evidence type="ECO:0000259" key="2">
    <source>
        <dbReference type="PROSITE" id="PS50125"/>
    </source>
</evidence>